<evidence type="ECO:0000256" key="1">
    <source>
        <dbReference type="SAM" id="Phobius"/>
    </source>
</evidence>
<evidence type="ECO:0000313" key="2">
    <source>
        <dbReference type="EMBL" id="GIM89091.1"/>
    </source>
</evidence>
<keyword evidence="1" id="KW-0472">Membrane</keyword>
<protein>
    <recommendedName>
        <fullName evidence="4">YcxB-like protein domain-containing protein</fullName>
    </recommendedName>
</protein>
<reference evidence="2 3" key="1">
    <citation type="submission" date="2021-03" db="EMBL/GenBank/DDBJ databases">
        <title>Whole genome shotgun sequence of Actinoplanes toevensis NBRC 105298.</title>
        <authorList>
            <person name="Komaki H."/>
            <person name="Tamura T."/>
        </authorList>
    </citation>
    <scope>NUCLEOTIDE SEQUENCE [LARGE SCALE GENOMIC DNA]</scope>
    <source>
        <strain evidence="2 3">NBRC 105298</strain>
    </source>
</reference>
<dbReference type="AlphaFoldDB" id="A0A919W7G1"/>
<organism evidence="2 3">
    <name type="scientific">Paractinoplanes toevensis</name>
    <dbReference type="NCBI Taxonomy" id="571911"/>
    <lineage>
        <taxon>Bacteria</taxon>
        <taxon>Bacillati</taxon>
        <taxon>Actinomycetota</taxon>
        <taxon>Actinomycetes</taxon>
        <taxon>Micromonosporales</taxon>
        <taxon>Micromonosporaceae</taxon>
        <taxon>Paractinoplanes</taxon>
    </lineage>
</organism>
<feature type="transmembrane region" description="Helical" evidence="1">
    <location>
        <begin position="53"/>
        <end position="73"/>
    </location>
</feature>
<gene>
    <name evidence="2" type="ORF">Ato02nite_008840</name>
</gene>
<evidence type="ECO:0000313" key="3">
    <source>
        <dbReference type="Proteomes" id="UP000677082"/>
    </source>
</evidence>
<evidence type="ECO:0008006" key="4">
    <source>
        <dbReference type="Google" id="ProtNLM"/>
    </source>
</evidence>
<keyword evidence="3" id="KW-1185">Reference proteome</keyword>
<keyword evidence="1" id="KW-0812">Transmembrane</keyword>
<feature type="transmembrane region" description="Helical" evidence="1">
    <location>
        <begin position="28"/>
        <end position="47"/>
    </location>
</feature>
<dbReference type="EMBL" id="BOQN01000011">
    <property type="protein sequence ID" value="GIM89091.1"/>
    <property type="molecule type" value="Genomic_DNA"/>
</dbReference>
<dbReference type="Proteomes" id="UP000677082">
    <property type="component" value="Unassembled WGS sequence"/>
</dbReference>
<name>A0A919W7G1_9ACTN</name>
<keyword evidence="1" id="KW-1133">Transmembrane helix</keyword>
<sequence>MGRVQILTSPPPDRRLITAAVRSRSQPALWLIRGLGLLLALVALIDLATSDIFGVFGVSLGLLFAVGAPTLLVRRAVDRCWQFHGMPGTFAITDWGVQRSDALTQHGYSWPAVRGIDAAPEQLLFLIGKAGFMPMPTAALQPGEREQILATAAQRGITVRSVRQKHSAR</sequence>
<comment type="caution">
    <text evidence="2">The sequence shown here is derived from an EMBL/GenBank/DDBJ whole genome shotgun (WGS) entry which is preliminary data.</text>
</comment>
<accession>A0A919W7G1</accession>
<proteinExistence type="predicted"/>